<accession>A0A6J5N237</accession>
<evidence type="ECO:0000313" key="1">
    <source>
        <dbReference type="EMBL" id="CAB4151306.1"/>
    </source>
</evidence>
<dbReference type="EMBL" id="LR796568">
    <property type="protein sequence ID" value="CAB4151306.1"/>
    <property type="molecule type" value="Genomic_DNA"/>
</dbReference>
<protein>
    <submittedName>
        <fullName evidence="1">Uncharacterized protein</fullName>
    </submittedName>
</protein>
<proteinExistence type="predicted"/>
<name>A0A6J5N237_9CAUD</name>
<organism evidence="1">
    <name type="scientific">uncultured Caudovirales phage</name>
    <dbReference type="NCBI Taxonomy" id="2100421"/>
    <lineage>
        <taxon>Viruses</taxon>
        <taxon>Duplodnaviria</taxon>
        <taxon>Heunggongvirae</taxon>
        <taxon>Uroviricota</taxon>
        <taxon>Caudoviricetes</taxon>
        <taxon>Peduoviridae</taxon>
        <taxon>Maltschvirus</taxon>
        <taxon>Maltschvirus maltsch</taxon>
    </lineage>
</organism>
<sequence length="230" mass="27583">MEMATKTIIHQIYFDDNSKKHLQDFAIPYDNTWYDGKPKQPAFENHIILDLISAGSHKDCDYFGVLSWQFEKKNSYWLKNLLNDIDKFPNVETYTFYKAHTQPNLWRVAEQWHSGIIQTAQYIFNRFNGLKISQIDMPTIYQNAHVSKSDIYEDYIKTWLQPLMEIMNDTEDIWLQERLYEDTKYKSWTLNKNQLQNVTGVPYYPMHSFICERFFATYCAVKKIKIKHLC</sequence>
<reference evidence="1" key="1">
    <citation type="submission" date="2020-04" db="EMBL/GenBank/DDBJ databases">
        <authorList>
            <person name="Chiriac C."/>
            <person name="Salcher M."/>
            <person name="Ghai R."/>
            <person name="Kavagutti S V."/>
        </authorList>
    </citation>
    <scope>NUCLEOTIDE SEQUENCE</scope>
</reference>
<gene>
    <name evidence="1" type="ORF">UFOVP595_9</name>
</gene>